<evidence type="ECO:0000313" key="2">
    <source>
        <dbReference type="EMBL" id="TNJ46403.1"/>
    </source>
</evidence>
<dbReference type="Gene3D" id="3.60.120.10">
    <property type="entry name" value="Anthranilate synthase"/>
    <property type="match status" value="1"/>
</dbReference>
<keyword evidence="3" id="KW-1185">Reference proteome</keyword>
<protein>
    <submittedName>
        <fullName evidence="2">Isochorismate synthase</fullName>
    </submittedName>
</protein>
<gene>
    <name evidence="2" type="ORF">FGF67_01910</name>
</gene>
<dbReference type="InterPro" id="IPR005801">
    <property type="entry name" value="ADC_synthase"/>
</dbReference>
<dbReference type="PANTHER" id="PTHR42839">
    <property type="entry name" value="ISOCHORISMATE SYNTHASE ENTC"/>
    <property type="match status" value="1"/>
</dbReference>
<name>A0A5C4SS74_9FLAO</name>
<dbReference type="EMBL" id="VDCS01000002">
    <property type="protein sequence ID" value="TNJ46403.1"/>
    <property type="molecule type" value="Genomic_DNA"/>
</dbReference>
<organism evidence="2 3">
    <name type="scientific">Allotamlana fucoidanivorans</name>
    <dbReference type="NCBI Taxonomy" id="2583814"/>
    <lineage>
        <taxon>Bacteria</taxon>
        <taxon>Pseudomonadati</taxon>
        <taxon>Bacteroidota</taxon>
        <taxon>Flavobacteriia</taxon>
        <taxon>Flavobacteriales</taxon>
        <taxon>Flavobacteriaceae</taxon>
        <taxon>Allotamlana</taxon>
    </lineage>
</organism>
<sequence length="371" mass="42636">MNLGKFFQKVENHFGNQLPFVMYRKPKQTKVFGRFQNTSDLHCTSDFSESGFVFSPFNAQEQTVLIPSSCSDFEEVDLEFNEHIAFDEHHMYENQFERKQHIHLVNQGIKAIKSTSLKKVVLSRKETKHLDEFNLITTFKKLLKTYNAAFVYCWFHPKVGLWLGATPETLLKIEGKNFSMMALAGTQEYQGTLEVEWQNKEKKEQQYVTDYIVDNLKSVTDSIKLSDVETVKAGHLVHLKTMVSARLKDNIPLQSIINTIHPTPAVCGVPKEVAKTFILQNEHYKREFYTGFLGELNAHIILAPKGRVRNIENRAYAMTKKSTQLYVNLRCMQIQENQATIYVGGGITENSNAEKEWQETVAKSLVIKKAL</sequence>
<evidence type="ECO:0000313" key="3">
    <source>
        <dbReference type="Proteomes" id="UP000308713"/>
    </source>
</evidence>
<feature type="domain" description="Chorismate-utilising enzyme C-terminal" evidence="1">
    <location>
        <begin position="98"/>
        <end position="298"/>
    </location>
</feature>
<dbReference type="Pfam" id="PF00425">
    <property type="entry name" value="Chorismate_bind"/>
    <property type="match status" value="2"/>
</dbReference>
<dbReference type="AlphaFoldDB" id="A0A5C4SS74"/>
<dbReference type="RefSeq" id="WP_139694774.1">
    <property type="nucleotide sequence ID" value="NZ_CP074074.1"/>
</dbReference>
<comment type="caution">
    <text evidence="2">The sequence shown here is derived from an EMBL/GenBank/DDBJ whole genome shotgun (WGS) entry which is preliminary data.</text>
</comment>
<dbReference type="OrthoDB" id="9806579at2"/>
<dbReference type="InterPro" id="IPR015890">
    <property type="entry name" value="Chorismate_C"/>
</dbReference>
<dbReference type="Proteomes" id="UP000308713">
    <property type="component" value="Unassembled WGS sequence"/>
</dbReference>
<proteinExistence type="predicted"/>
<dbReference type="SUPFAM" id="SSF56322">
    <property type="entry name" value="ADC synthase"/>
    <property type="match status" value="1"/>
</dbReference>
<accession>A0A5C4SS74</accession>
<feature type="domain" description="Chorismate-utilising enzyme C-terminal" evidence="1">
    <location>
        <begin position="318"/>
        <end position="363"/>
    </location>
</feature>
<dbReference type="PANTHER" id="PTHR42839:SF2">
    <property type="entry name" value="ISOCHORISMATE SYNTHASE ENTC"/>
    <property type="match status" value="1"/>
</dbReference>
<reference evidence="2 3" key="1">
    <citation type="submission" date="2019-05" db="EMBL/GenBank/DDBJ databases">
        <title>Tamlana fucoidanivorans sp. nov., isolated from the surface of algae collected from Fujian province in China.</title>
        <authorList>
            <person name="Li J."/>
        </authorList>
    </citation>
    <scope>NUCLEOTIDE SEQUENCE [LARGE SCALE GENOMIC DNA]</scope>
    <source>
        <strain evidence="2 3">CW2-9</strain>
    </source>
</reference>
<evidence type="ECO:0000259" key="1">
    <source>
        <dbReference type="Pfam" id="PF00425"/>
    </source>
</evidence>